<evidence type="ECO:0000313" key="3">
    <source>
        <dbReference type="Proteomes" id="UP000219338"/>
    </source>
</evidence>
<keyword evidence="1" id="KW-0812">Transmembrane</keyword>
<feature type="transmembrane region" description="Helical" evidence="1">
    <location>
        <begin position="64"/>
        <end position="86"/>
    </location>
</feature>
<keyword evidence="3" id="KW-1185">Reference proteome</keyword>
<evidence type="ECO:0000256" key="1">
    <source>
        <dbReference type="SAM" id="Phobius"/>
    </source>
</evidence>
<gene>
    <name evidence="2" type="ORF">ARMOST_21139</name>
</gene>
<dbReference type="EMBL" id="FUEG01000046">
    <property type="protein sequence ID" value="SJL17587.1"/>
    <property type="molecule type" value="Genomic_DNA"/>
</dbReference>
<dbReference type="OrthoDB" id="10512273at2759"/>
<reference evidence="3" key="1">
    <citation type="journal article" date="2017" name="Nat. Ecol. Evol.">
        <title>Genome expansion and lineage-specific genetic innovations in the forest pathogenic fungi Armillaria.</title>
        <authorList>
            <person name="Sipos G."/>
            <person name="Prasanna A.N."/>
            <person name="Walter M.C."/>
            <person name="O'Connor E."/>
            <person name="Balint B."/>
            <person name="Krizsan K."/>
            <person name="Kiss B."/>
            <person name="Hess J."/>
            <person name="Varga T."/>
            <person name="Slot J."/>
            <person name="Riley R."/>
            <person name="Boka B."/>
            <person name="Rigling D."/>
            <person name="Barry K."/>
            <person name="Lee J."/>
            <person name="Mihaltcheva S."/>
            <person name="LaButti K."/>
            <person name="Lipzen A."/>
            <person name="Waldron R."/>
            <person name="Moloney N.M."/>
            <person name="Sperisen C."/>
            <person name="Kredics L."/>
            <person name="Vagvoelgyi C."/>
            <person name="Patrignani A."/>
            <person name="Fitzpatrick D."/>
            <person name="Nagy I."/>
            <person name="Doyle S."/>
            <person name="Anderson J.B."/>
            <person name="Grigoriev I.V."/>
            <person name="Gueldener U."/>
            <person name="Muensterkoetter M."/>
            <person name="Nagy L.G."/>
        </authorList>
    </citation>
    <scope>NUCLEOTIDE SEQUENCE [LARGE SCALE GENOMIC DNA]</scope>
    <source>
        <strain evidence="3">C18/9</strain>
    </source>
</reference>
<name>A0A284S993_ARMOS</name>
<sequence>MKFIYDKAHMGSRSGSMTVPLRRNWNYPTSDPTFRLQIGSQAQVSDEYIHTLQEGTPGVRRDSILVGFAWGGLLISSFPSIGLQVLQRLGWLSLGLLGRGFLGRELGLGVD</sequence>
<accession>A0A284S993</accession>
<organism evidence="2 3">
    <name type="scientific">Armillaria ostoyae</name>
    <name type="common">Armillaria root rot fungus</name>
    <dbReference type="NCBI Taxonomy" id="47428"/>
    <lineage>
        <taxon>Eukaryota</taxon>
        <taxon>Fungi</taxon>
        <taxon>Dikarya</taxon>
        <taxon>Basidiomycota</taxon>
        <taxon>Agaricomycotina</taxon>
        <taxon>Agaricomycetes</taxon>
        <taxon>Agaricomycetidae</taxon>
        <taxon>Agaricales</taxon>
        <taxon>Marasmiineae</taxon>
        <taxon>Physalacriaceae</taxon>
        <taxon>Armillaria</taxon>
    </lineage>
</organism>
<evidence type="ECO:0000313" key="2">
    <source>
        <dbReference type="EMBL" id="SJL17587.1"/>
    </source>
</evidence>
<keyword evidence="1" id="KW-1133">Transmembrane helix</keyword>
<dbReference type="AlphaFoldDB" id="A0A284S993"/>
<dbReference type="Proteomes" id="UP000219338">
    <property type="component" value="Unassembled WGS sequence"/>
</dbReference>
<proteinExistence type="predicted"/>
<keyword evidence="1" id="KW-0472">Membrane</keyword>
<protein>
    <submittedName>
        <fullName evidence="2">Uncharacterized protein</fullName>
    </submittedName>
</protein>